<organism evidence="1 2">
    <name type="scientific">Pseudidiomarina aestuarii</name>
    <dbReference type="NCBI Taxonomy" id="624146"/>
    <lineage>
        <taxon>Bacteria</taxon>
        <taxon>Pseudomonadati</taxon>
        <taxon>Pseudomonadota</taxon>
        <taxon>Gammaproteobacteria</taxon>
        <taxon>Alteromonadales</taxon>
        <taxon>Idiomarinaceae</taxon>
        <taxon>Pseudidiomarina</taxon>
    </lineage>
</organism>
<protein>
    <submittedName>
        <fullName evidence="1">Uncharacterized protein</fullName>
    </submittedName>
</protein>
<gene>
    <name evidence="1" type="ORF">C9928_05650</name>
</gene>
<dbReference type="Proteomes" id="UP000241514">
    <property type="component" value="Unassembled WGS sequence"/>
</dbReference>
<sequence length="107" mass="12286">MEVRLIKSFKSAALELYFRHADASNLPFCSTALAEVSEILIDLNLPDFDIADLRLLWTVNEYSDFTSVTVTVNRTEPTGAILFNYYQSQVYEVDYFCEGYSHDSNHD</sequence>
<name>A0A2T4D4L6_9GAMM</name>
<dbReference type="AlphaFoldDB" id="A0A2T4D4L6"/>
<dbReference type="EMBL" id="PYVG01000035">
    <property type="protein sequence ID" value="PTB88753.1"/>
    <property type="molecule type" value="Genomic_DNA"/>
</dbReference>
<comment type="caution">
    <text evidence="1">The sequence shown here is derived from an EMBL/GenBank/DDBJ whole genome shotgun (WGS) entry which is preliminary data.</text>
</comment>
<evidence type="ECO:0000313" key="2">
    <source>
        <dbReference type="Proteomes" id="UP000241514"/>
    </source>
</evidence>
<accession>A0A2T4D4L6</accession>
<evidence type="ECO:0000313" key="1">
    <source>
        <dbReference type="EMBL" id="PTB88753.1"/>
    </source>
</evidence>
<proteinExistence type="predicted"/>
<reference evidence="1 2" key="1">
    <citation type="submission" date="2018-03" db="EMBL/GenBank/DDBJ databases">
        <title>Cross-interface Injection: A General Nanoliter Liquid Handling Method Applied to Single Cells Genome Amplification Automated Nanoliter Liquid Handling Applied to Single Cell Multiple Displacement Amplification.</title>
        <authorList>
            <person name="Yun J."/>
            <person name="Xu P."/>
            <person name="Xu J."/>
            <person name="Dai X."/>
            <person name="Wang Y."/>
            <person name="Zheng X."/>
            <person name="Cao C."/>
            <person name="Yi Q."/>
            <person name="Zhu Y."/>
            <person name="Wang L."/>
            <person name="Dong Z."/>
            <person name="Huang Y."/>
            <person name="Huang L."/>
            <person name="Du W."/>
        </authorList>
    </citation>
    <scope>NUCLEOTIDE SEQUENCE [LARGE SCALE GENOMIC DNA]</scope>
    <source>
        <strain evidence="1 2">A9-4</strain>
    </source>
</reference>